<feature type="transmembrane region" description="Helical" evidence="1">
    <location>
        <begin position="242"/>
        <end position="264"/>
    </location>
</feature>
<keyword evidence="4" id="KW-1185">Reference proteome</keyword>
<keyword evidence="1" id="KW-1133">Transmembrane helix</keyword>
<feature type="transmembrane region" description="Helical" evidence="1">
    <location>
        <begin position="6"/>
        <end position="23"/>
    </location>
</feature>
<evidence type="ECO:0000313" key="3">
    <source>
        <dbReference type="EMBL" id="EKF75636.1"/>
    </source>
</evidence>
<dbReference type="PANTHER" id="PTHR38034">
    <property type="entry name" value="INNER MEMBRANE PROTEIN YPJD"/>
    <property type="match status" value="1"/>
</dbReference>
<sequence length="271" mass="29499">MNLAMLSGLTAFALYAVASLILYRQFRGQSAPSRMAILTHGGAAVAAHFVCLWQLMITPDGLQLGIFPVTSAVAAVGGALVLLSSLYRPFEWITALVYPFAAATLPAALWLKTGYTARPLEHGLGVHVLFSIVAYAVLALAACQAILLFIQHRQLKEGHIRGVMRLFPPIQVMESMLFEAIWLGEVLLTVAIISGFLYVDDLFAQHLVHKTVLTLASWVVFAVLLGGRYLRGWRGVTAVRFTLVGFAVLLVAFVGTQFVLQVILHEPPMVS</sequence>
<dbReference type="RefSeq" id="WP_008927620.1">
    <property type="nucleotide sequence ID" value="NZ_AMRJ01000002.1"/>
</dbReference>
<dbReference type="GO" id="GO:0020037">
    <property type="term" value="F:heme binding"/>
    <property type="evidence" value="ECO:0007669"/>
    <property type="project" value="InterPro"/>
</dbReference>
<name>L0WF21_9GAMM</name>
<evidence type="ECO:0000313" key="4">
    <source>
        <dbReference type="Proteomes" id="UP000010164"/>
    </source>
</evidence>
<organism evidence="3 4">
    <name type="scientific">Alcanivorax hongdengensis A-11-3</name>
    <dbReference type="NCBI Taxonomy" id="1177179"/>
    <lineage>
        <taxon>Bacteria</taxon>
        <taxon>Pseudomonadati</taxon>
        <taxon>Pseudomonadota</taxon>
        <taxon>Gammaproteobacteria</taxon>
        <taxon>Oceanospirillales</taxon>
        <taxon>Alcanivoracaceae</taxon>
        <taxon>Alcanivorax</taxon>
    </lineage>
</organism>
<dbReference type="EMBL" id="AMRJ01000002">
    <property type="protein sequence ID" value="EKF75636.1"/>
    <property type="molecule type" value="Genomic_DNA"/>
</dbReference>
<gene>
    <name evidence="3" type="ORF">A11A3_02167</name>
</gene>
<dbReference type="GO" id="GO:0017004">
    <property type="term" value="P:cytochrome complex assembly"/>
    <property type="evidence" value="ECO:0007669"/>
    <property type="project" value="InterPro"/>
</dbReference>
<keyword evidence="1" id="KW-0472">Membrane</keyword>
<evidence type="ECO:0000259" key="2">
    <source>
        <dbReference type="Pfam" id="PF01578"/>
    </source>
</evidence>
<dbReference type="Proteomes" id="UP000010164">
    <property type="component" value="Unassembled WGS sequence"/>
</dbReference>
<dbReference type="OrthoDB" id="9780793at2"/>
<feature type="transmembrane region" description="Helical" evidence="1">
    <location>
        <begin position="180"/>
        <end position="199"/>
    </location>
</feature>
<dbReference type="PANTHER" id="PTHR38034:SF1">
    <property type="entry name" value="INNER MEMBRANE PROTEIN YPJD"/>
    <property type="match status" value="1"/>
</dbReference>
<dbReference type="GO" id="GO:0005886">
    <property type="term" value="C:plasma membrane"/>
    <property type="evidence" value="ECO:0007669"/>
    <property type="project" value="TreeGrafter"/>
</dbReference>
<feature type="transmembrane region" description="Helical" evidence="1">
    <location>
        <begin position="90"/>
        <end position="111"/>
    </location>
</feature>
<dbReference type="InterPro" id="IPR002541">
    <property type="entry name" value="Cyt_c_assembly"/>
</dbReference>
<comment type="caution">
    <text evidence="3">The sequence shown here is derived from an EMBL/GenBank/DDBJ whole genome shotgun (WGS) entry which is preliminary data.</text>
</comment>
<dbReference type="PATRIC" id="fig|1177179.3.peg.427"/>
<feature type="transmembrane region" description="Helical" evidence="1">
    <location>
        <begin position="35"/>
        <end position="56"/>
    </location>
</feature>
<feature type="transmembrane region" description="Helical" evidence="1">
    <location>
        <begin position="123"/>
        <end position="150"/>
    </location>
</feature>
<feature type="transmembrane region" description="Helical" evidence="1">
    <location>
        <begin position="211"/>
        <end position="230"/>
    </location>
</feature>
<dbReference type="STRING" id="1177179.A11A3_02167"/>
<dbReference type="InterPro" id="IPR052372">
    <property type="entry name" value="YpjD/HemX"/>
</dbReference>
<feature type="transmembrane region" description="Helical" evidence="1">
    <location>
        <begin position="62"/>
        <end position="83"/>
    </location>
</feature>
<feature type="domain" description="Cytochrome c assembly protein" evidence="2">
    <location>
        <begin position="47"/>
        <end position="263"/>
    </location>
</feature>
<accession>L0WF21</accession>
<dbReference type="eggNOG" id="COG4137">
    <property type="taxonomic scope" value="Bacteria"/>
</dbReference>
<dbReference type="AlphaFoldDB" id="L0WF21"/>
<dbReference type="Pfam" id="PF01578">
    <property type="entry name" value="Cytochrom_C_asm"/>
    <property type="match status" value="1"/>
</dbReference>
<keyword evidence="1" id="KW-0812">Transmembrane</keyword>
<protein>
    <recommendedName>
        <fullName evidence="2">Cytochrome c assembly protein domain-containing protein</fullName>
    </recommendedName>
</protein>
<proteinExistence type="predicted"/>
<reference evidence="3 4" key="1">
    <citation type="journal article" date="2012" name="J. Bacteriol.">
        <title>Genome Sequence of the Alkane-Degrading Bacterium Alcanivorax hongdengensis Type Strain A-11-3.</title>
        <authorList>
            <person name="Lai Q."/>
            <person name="Shao Z."/>
        </authorList>
    </citation>
    <scope>NUCLEOTIDE SEQUENCE [LARGE SCALE GENOMIC DNA]</scope>
    <source>
        <strain evidence="3 4">A-11-3</strain>
    </source>
</reference>
<evidence type="ECO:0000256" key="1">
    <source>
        <dbReference type="SAM" id="Phobius"/>
    </source>
</evidence>